<organism evidence="3 4">
    <name type="scientific">Halomonas colorata</name>
    <dbReference type="NCBI Taxonomy" id="2742615"/>
    <lineage>
        <taxon>Bacteria</taxon>
        <taxon>Pseudomonadati</taxon>
        <taxon>Pseudomonadota</taxon>
        <taxon>Gammaproteobacteria</taxon>
        <taxon>Oceanospirillales</taxon>
        <taxon>Halomonadaceae</taxon>
        <taxon>Halomonas</taxon>
    </lineage>
</organism>
<dbReference type="GO" id="GO:0008168">
    <property type="term" value="F:methyltransferase activity"/>
    <property type="evidence" value="ECO:0007669"/>
    <property type="project" value="UniProtKB-KW"/>
</dbReference>
<dbReference type="InterPro" id="IPR029063">
    <property type="entry name" value="SAM-dependent_MTases_sf"/>
</dbReference>
<comment type="caution">
    <text evidence="3">The sequence shown here is derived from an EMBL/GenBank/DDBJ whole genome shotgun (WGS) entry which is preliminary data.</text>
</comment>
<keyword evidence="3" id="KW-0489">Methyltransferase</keyword>
<keyword evidence="4" id="KW-1185">Reference proteome</keyword>
<dbReference type="InterPro" id="IPR013216">
    <property type="entry name" value="Methyltransf_11"/>
</dbReference>
<dbReference type="Gene3D" id="3.40.50.150">
    <property type="entry name" value="Vaccinia Virus protein VP39"/>
    <property type="match status" value="1"/>
</dbReference>
<proteinExistence type="predicted"/>
<dbReference type="CDD" id="cd02440">
    <property type="entry name" value="AdoMet_MTases"/>
    <property type="match status" value="1"/>
</dbReference>
<dbReference type="PANTHER" id="PTHR44068">
    <property type="entry name" value="ZGC:194242"/>
    <property type="match status" value="1"/>
</dbReference>
<dbReference type="InterPro" id="IPR050447">
    <property type="entry name" value="Erg6_SMT_methyltransf"/>
</dbReference>
<dbReference type="PANTHER" id="PTHR44068:SF11">
    <property type="entry name" value="GERANYL DIPHOSPHATE 2-C-METHYLTRANSFERASE"/>
    <property type="match status" value="1"/>
</dbReference>
<evidence type="ECO:0000313" key="4">
    <source>
        <dbReference type="Proteomes" id="UP001645038"/>
    </source>
</evidence>
<dbReference type="Proteomes" id="UP001645038">
    <property type="component" value="Unassembled WGS sequence"/>
</dbReference>
<evidence type="ECO:0000259" key="2">
    <source>
        <dbReference type="Pfam" id="PF08241"/>
    </source>
</evidence>
<accession>A0ABR9FYF3</accession>
<dbReference type="GO" id="GO:0032259">
    <property type="term" value="P:methylation"/>
    <property type="evidence" value="ECO:0007669"/>
    <property type="project" value="UniProtKB-KW"/>
</dbReference>
<evidence type="ECO:0000313" key="3">
    <source>
        <dbReference type="EMBL" id="MBE0463674.1"/>
    </source>
</evidence>
<protein>
    <submittedName>
        <fullName evidence="3">Methyltransferase domain-containing protein</fullName>
    </submittedName>
</protein>
<gene>
    <name evidence="3" type="ORF">EI547_09415</name>
</gene>
<feature type="domain" description="Methyltransferase type 11" evidence="2">
    <location>
        <begin position="67"/>
        <end position="165"/>
    </location>
</feature>
<evidence type="ECO:0000256" key="1">
    <source>
        <dbReference type="ARBA" id="ARBA00022679"/>
    </source>
</evidence>
<name>A0ABR9FYF3_9GAMM</name>
<dbReference type="RefSeq" id="WP_192538180.1">
    <property type="nucleotide sequence ID" value="NZ_RRZB01000020.1"/>
</dbReference>
<sequence>MTDAPRLAEHYQQGLRDADVLAQIRSHYPAGPTLHQLAPLDQLHIGGVTATTRLLALLDPALHPRVLDIGAGLGGLMRQGAAQGFQVTGLDITHRFNALNKALSELSEPHSTPLFWITGDATALPFADNTFDALLFQHSLLNMPDATRVFAESHRVLRPGGQLVMHEVVSGPNVDALRYPVPWATEPTHSHLLSQTALTQQLQQSGFTLEHCVDWSDIALEWRERQGNKEQTAQMPILSPQWVFGERFQEMGKNLLFNLKQQAINLVEVKASCYAGGDNN</sequence>
<keyword evidence="1" id="KW-0808">Transferase</keyword>
<dbReference type="SUPFAM" id="SSF53335">
    <property type="entry name" value="S-adenosyl-L-methionine-dependent methyltransferases"/>
    <property type="match status" value="1"/>
</dbReference>
<dbReference type="EMBL" id="RRZB01000020">
    <property type="protein sequence ID" value="MBE0463674.1"/>
    <property type="molecule type" value="Genomic_DNA"/>
</dbReference>
<reference evidence="3 4" key="1">
    <citation type="submission" date="2020-07" db="EMBL/GenBank/DDBJ databases">
        <title>Halophilic bacteria isolated from french cheeses.</title>
        <authorList>
            <person name="Kothe C.I."/>
            <person name="Farah-Kraiem B."/>
            <person name="Renault P."/>
            <person name="Dridi B."/>
        </authorList>
    </citation>
    <scope>NUCLEOTIDE SEQUENCE [LARGE SCALE GENOMIC DNA]</scope>
    <source>
        <strain evidence="3 4">FME20</strain>
    </source>
</reference>
<dbReference type="Pfam" id="PF08241">
    <property type="entry name" value="Methyltransf_11"/>
    <property type="match status" value="1"/>
</dbReference>